<gene>
    <name evidence="4" type="ORF">CCAM_LOCUS38931</name>
</gene>
<dbReference type="Proteomes" id="UP000595140">
    <property type="component" value="Unassembled WGS sequence"/>
</dbReference>
<evidence type="ECO:0000313" key="4">
    <source>
        <dbReference type="EMBL" id="VFQ97155.1"/>
    </source>
</evidence>
<dbReference type="PANTHER" id="PTHR47985:SF44">
    <property type="entry name" value="SERINE_THREONINE-PROTEIN KINASE PBS1"/>
    <property type="match status" value="1"/>
</dbReference>
<keyword evidence="2" id="KW-0808">Transferase</keyword>
<sequence>MDRSRPPKEQILAQWAYPILKDRRKLQRIIDPRLEGMYSEEGSRAVALLARDCLTDRPESRPTMNVVVTTLESLKDCNEASIARAGANAQGCIIIRNMVAAPLRAWAENLHENIVYEHFGGFRMLTRNFKRTLRPLLHGMWTTFQAGKYHGNLADSVFPDNQIDPFSMLRVQAPPNGYFPVGEPPFMGVRDDIKGLEDVIRYIFEPHFVSPNGMAPVVGHFLRLCEHIRSSDFNSFKDMRKAIYLLLVKNFIMFSSTDVIGFFDKVLNLKNMNTHGFDEKFAERLNKGELKSYQAKHWTNLVPEQHTFYKCMVSQTKPNIVRTVVNDCWKRLEMVNSVTTSKFQPWYGLIDFYARVSSRILSYDRNADDDFVLREFLKLFPEFPSECFFHVVVIHSFQPPLPNGKDFYCLINETPKILQE</sequence>
<evidence type="ECO:0000313" key="5">
    <source>
        <dbReference type="Proteomes" id="UP000595140"/>
    </source>
</evidence>
<dbReference type="PANTHER" id="PTHR47985">
    <property type="entry name" value="OS07G0668900 PROTEIN"/>
    <property type="match status" value="1"/>
</dbReference>
<evidence type="ECO:0000256" key="2">
    <source>
        <dbReference type="ARBA" id="ARBA00022527"/>
    </source>
</evidence>
<keyword evidence="2" id="KW-0418">Kinase</keyword>
<dbReference type="Gene3D" id="1.10.510.10">
    <property type="entry name" value="Transferase(Phosphotransferase) domain 1"/>
    <property type="match status" value="1"/>
</dbReference>
<organism evidence="4 5">
    <name type="scientific">Cuscuta campestris</name>
    <dbReference type="NCBI Taxonomy" id="132261"/>
    <lineage>
        <taxon>Eukaryota</taxon>
        <taxon>Viridiplantae</taxon>
        <taxon>Streptophyta</taxon>
        <taxon>Embryophyta</taxon>
        <taxon>Tracheophyta</taxon>
        <taxon>Spermatophyta</taxon>
        <taxon>Magnoliopsida</taxon>
        <taxon>eudicotyledons</taxon>
        <taxon>Gunneridae</taxon>
        <taxon>Pentapetalae</taxon>
        <taxon>asterids</taxon>
        <taxon>lamiids</taxon>
        <taxon>Solanales</taxon>
        <taxon>Convolvulaceae</taxon>
        <taxon>Cuscuteae</taxon>
        <taxon>Cuscuta</taxon>
        <taxon>Cuscuta subgen. Grammica</taxon>
        <taxon>Cuscuta sect. Cleistogrammica</taxon>
    </lineage>
</organism>
<proteinExistence type="predicted"/>
<keyword evidence="3" id="KW-0472">Membrane</keyword>
<reference evidence="4 5" key="1">
    <citation type="submission" date="2018-04" db="EMBL/GenBank/DDBJ databases">
        <authorList>
            <person name="Vogel A."/>
        </authorList>
    </citation>
    <scope>NUCLEOTIDE SEQUENCE [LARGE SCALE GENOMIC DNA]</scope>
</reference>
<protein>
    <recommendedName>
        <fullName evidence="6">Serine-threonine/tyrosine-protein kinase catalytic domain-containing protein</fullName>
    </recommendedName>
</protein>
<dbReference type="AlphaFoldDB" id="A0A484N770"/>
<evidence type="ECO:0008006" key="6">
    <source>
        <dbReference type="Google" id="ProtNLM"/>
    </source>
</evidence>
<comment type="subcellular location">
    <subcellularLocation>
        <location evidence="1">Membrane</location>
    </subcellularLocation>
</comment>
<dbReference type="GO" id="GO:0004674">
    <property type="term" value="F:protein serine/threonine kinase activity"/>
    <property type="evidence" value="ECO:0007669"/>
    <property type="project" value="UniProtKB-KW"/>
</dbReference>
<keyword evidence="2" id="KW-0723">Serine/threonine-protein kinase</keyword>
<evidence type="ECO:0000256" key="3">
    <source>
        <dbReference type="ARBA" id="ARBA00023136"/>
    </source>
</evidence>
<dbReference type="OrthoDB" id="1936432at2759"/>
<dbReference type="GO" id="GO:0016020">
    <property type="term" value="C:membrane"/>
    <property type="evidence" value="ECO:0007669"/>
    <property type="project" value="UniProtKB-SubCell"/>
</dbReference>
<keyword evidence="5" id="KW-1185">Reference proteome</keyword>
<evidence type="ECO:0000256" key="1">
    <source>
        <dbReference type="ARBA" id="ARBA00004370"/>
    </source>
</evidence>
<name>A0A484N770_9ASTE</name>
<accession>A0A484N770</accession>
<dbReference type="EMBL" id="OOIL02006328">
    <property type="protein sequence ID" value="VFQ97155.1"/>
    <property type="molecule type" value="Genomic_DNA"/>
</dbReference>